<dbReference type="OrthoDB" id="439792at2759"/>
<keyword evidence="2 5" id="KW-0808">Transferase</keyword>
<dbReference type="NCBIfam" id="TIGR01351">
    <property type="entry name" value="adk"/>
    <property type="match status" value="1"/>
</dbReference>
<dbReference type="CDD" id="cd01428">
    <property type="entry name" value="ADK"/>
    <property type="match status" value="1"/>
</dbReference>
<reference evidence="6 7" key="1">
    <citation type="journal article" date="2018" name="PLoS ONE">
        <title>The draft genome of Kipferlia bialata reveals reductive genome evolution in fornicate parasites.</title>
        <authorList>
            <person name="Tanifuji G."/>
            <person name="Takabayashi S."/>
            <person name="Kume K."/>
            <person name="Takagi M."/>
            <person name="Nakayama T."/>
            <person name="Kamikawa R."/>
            <person name="Inagaki Y."/>
            <person name="Hashimoto T."/>
        </authorList>
    </citation>
    <scope>NUCLEOTIDE SEQUENCE [LARGE SCALE GENOMIC DNA]</scope>
    <source>
        <strain evidence="6">NY0173</strain>
    </source>
</reference>
<dbReference type="AlphaFoldDB" id="A0A9K3D567"/>
<dbReference type="PANTHER" id="PTHR23359">
    <property type="entry name" value="NUCLEOTIDE KINASE"/>
    <property type="match status" value="1"/>
</dbReference>
<evidence type="ECO:0000313" key="6">
    <source>
        <dbReference type="EMBL" id="GIQ88221.1"/>
    </source>
</evidence>
<evidence type="ECO:0000256" key="5">
    <source>
        <dbReference type="RuleBase" id="RU003330"/>
    </source>
</evidence>
<evidence type="ECO:0000313" key="7">
    <source>
        <dbReference type="Proteomes" id="UP000265618"/>
    </source>
</evidence>
<dbReference type="GO" id="GO:0004017">
    <property type="term" value="F:AMP kinase activity"/>
    <property type="evidence" value="ECO:0007669"/>
    <property type="project" value="InterPro"/>
</dbReference>
<dbReference type="PRINTS" id="PR00094">
    <property type="entry name" value="ADENYLTKNASE"/>
</dbReference>
<dbReference type="InterPro" id="IPR033690">
    <property type="entry name" value="Adenylat_kinase_CS"/>
</dbReference>
<comment type="caution">
    <text evidence="6">The sequence shown here is derived from an EMBL/GenBank/DDBJ whole genome shotgun (WGS) entry which is preliminary data.</text>
</comment>
<dbReference type="InterPro" id="IPR000850">
    <property type="entry name" value="Adenylat/UMP-CMP_kin"/>
</dbReference>
<dbReference type="InterPro" id="IPR006259">
    <property type="entry name" value="Adenyl_kin_sub"/>
</dbReference>
<dbReference type="HAMAP" id="MF_00235">
    <property type="entry name" value="Adenylate_kinase_Adk"/>
    <property type="match status" value="1"/>
</dbReference>
<dbReference type="EMBL" id="BDIP01003874">
    <property type="protein sequence ID" value="GIQ88221.1"/>
    <property type="molecule type" value="Genomic_DNA"/>
</dbReference>
<keyword evidence="4 5" id="KW-0418">Kinase</keyword>
<keyword evidence="3" id="KW-0547">Nucleotide-binding</keyword>
<dbReference type="SUPFAM" id="SSF57774">
    <property type="entry name" value="Microbial and mitochondrial ADK, insert 'zinc finger' domain"/>
    <property type="match status" value="1"/>
</dbReference>
<dbReference type="PROSITE" id="PS00113">
    <property type="entry name" value="ADENYLATE_KINASE"/>
    <property type="match status" value="1"/>
</dbReference>
<dbReference type="GO" id="GO:0005524">
    <property type="term" value="F:ATP binding"/>
    <property type="evidence" value="ECO:0007669"/>
    <property type="project" value="InterPro"/>
</dbReference>
<proteinExistence type="inferred from homology"/>
<name>A0A9K3D567_9EUKA</name>
<dbReference type="Pfam" id="PF00406">
    <property type="entry name" value="ADK"/>
    <property type="match status" value="1"/>
</dbReference>
<dbReference type="Gene3D" id="3.40.50.300">
    <property type="entry name" value="P-loop containing nucleotide triphosphate hydrolases"/>
    <property type="match status" value="1"/>
</dbReference>
<dbReference type="SUPFAM" id="SSF52540">
    <property type="entry name" value="P-loop containing nucleoside triphosphate hydrolases"/>
    <property type="match status" value="1"/>
</dbReference>
<evidence type="ECO:0000256" key="3">
    <source>
        <dbReference type="ARBA" id="ARBA00022741"/>
    </source>
</evidence>
<comment type="similarity">
    <text evidence="1 5">Belongs to the adenylate kinase family.</text>
</comment>
<evidence type="ECO:0000256" key="2">
    <source>
        <dbReference type="ARBA" id="ARBA00022679"/>
    </source>
</evidence>
<accession>A0A9K3D567</accession>
<gene>
    <name evidence="6" type="ORF">KIPB_010425</name>
</gene>
<keyword evidence="7" id="KW-1185">Reference proteome</keyword>
<organism evidence="6 7">
    <name type="scientific">Kipferlia bialata</name>
    <dbReference type="NCBI Taxonomy" id="797122"/>
    <lineage>
        <taxon>Eukaryota</taxon>
        <taxon>Metamonada</taxon>
        <taxon>Carpediemonas-like organisms</taxon>
        <taxon>Kipferlia</taxon>
    </lineage>
</organism>
<dbReference type="InterPro" id="IPR027417">
    <property type="entry name" value="P-loop_NTPase"/>
</dbReference>
<sequence>MSSATDNTAPNEETIALFKDALEATIVNKPENPVEFLKDFMQGSSGAPRVILTGLPGAGKGTISPILVKEFGMVHVAPGDILRAAKRDGTPLGLEAAKYMSAGNLVPDELIVAMILQRLAEDDVVQNGFILDGFPRSVPQAHALLDAGVIPTHFILLEITEDEVRMRLSGRRLDPTTGSVYHVEYNPPPADIAERIIQRSDDVIEAINHRISVYRMTTAPVVDVFASCCVRINASQGSDDAARDCIAAIRKGRVHDSASHTLPEEGVIEVEGELGVTVTEVE</sequence>
<dbReference type="Proteomes" id="UP000265618">
    <property type="component" value="Unassembled WGS sequence"/>
</dbReference>
<evidence type="ECO:0000256" key="4">
    <source>
        <dbReference type="ARBA" id="ARBA00022777"/>
    </source>
</evidence>
<evidence type="ECO:0000256" key="1">
    <source>
        <dbReference type="ARBA" id="ARBA00007220"/>
    </source>
</evidence>
<dbReference type="InterPro" id="IPR036193">
    <property type="entry name" value="ADK_active_lid_dom_sf"/>
</dbReference>
<protein>
    <submittedName>
        <fullName evidence="6">Adenylate kinase subfamily protein</fullName>
    </submittedName>
</protein>